<sequence length="272" mass="29734">MSAVLSLRHKPPRLLSAGEDEGPVFPGRWVNSHELQAGDVITGRDGRPQIIRQIHQRYEESFPVSNLTIGDFHNYAVGVDSILVHNESLCDDGIERLNELVNQGAVRLEDAEYYALSFDNANEILKKLDDFRAPTTIPGDAGFIGPHKNSWTLTPQGAGAHLVERANVSGRSALRQFDQPGTPRFYPSGSPENAGAAHIRLHRATKNAGIKLRRGGNSNLSDAELLQRYRQAYSDPALRGIRGDVRTPDGSTVIGTDVTPSEALDLLLQWGG</sequence>
<comment type="caution">
    <text evidence="1">The sequence shown here is derived from an EMBL/GenBank/DDBJ whole genome shotgun (WGS) entry which is preliminary data.</text>
</comment>
<proteinExistence type="predicted"/>
<evidence type="ECO:0008006" key="3">
    <source>
        <dbReference type="Google" id="ProtNLM"/>
    </source>
</evidence>
<accession>A0A5C5VK39</accession>
<name>A0A5C5VK39_9BACT</name>
<dbReference type="AlphaFoldDB" id="A0A5C5VK39"/>
<reference evidence="1 2" key="1">
    <citation type="submission" date="2019-02" db="EMBL/GenBank/DDBJ databases">
        <title>Deep-cultivation of Planctomycetes and their phenomic and genomic characterization uncovers novel biology.</title>
        <authorList>
            <person name="Wiegand S."/>
            <person name="Jogler M."/>
            <person name="Boedeker C."/>
            <person name="Pinto D."/>
            <person name="Vollmers J."/>
            <person name="Rivas-Marin E."/>
            <person name="Kohn T."/>
            <person name="Peeters S.H."/>
            <person name="Heuer A."/>
            <person name="Rast P."/>
            <person name="Oberbeckmann S."/>
            <person name="Bunk B."/>
            <person name="Jeske O."/>
            <person name="Meyerdierks A."/>
            <person name="Storesund J.E."/>
            <person name="Kallscheuer N."/>
            <person name="Luecker S."/>
            <person name="Lage O.M."/>
            <person name="Pohl T."/>
            <person name="Merkel B.J."/>
            <person name="Hornburger P."/>
            <person name="Mueller R.-W."/>
            <person name="Bruemmer F."/>
            <person name="Labrenz M."/>
            <person name="Spormann A.M."/>
            <person name="Op Den Camp H."/>
            <person name="Overmann J."/>
            <person name="Amann R."/>
            <person name="Jetten M.S.M."/>
            <person name="Mascher T."/>
            <person name="Medema M.H."/>
            <person name="Devos D.P."/>
            <person name="Kaster A.-K."/>
            <person name="Ovreas L."/>
            <person name="Rohde M."/>
            <person name="Galperin M.Y."/>
            <person name="Jogler C."/>
        </authorList>
    </citation>
    <scope>NUCLEOTIDE SEQUENCE [LARGE SCALE GENOMIC DNA]</scope>
    <source>
        <strain evidence="1 2">Enr8</strain>
    </source>
</reference>
<dbReference type="EMBL" id="SJPF01000001">
    <property type="protein sequence ID" value="TWT38310.1"/>
    <property type="molecule type" value="Genomic_DNA"/>
</dbReference>
<evidence type="ECO:0000313" key="1">
    <source>
        <dbReference type="EMBL" id="TWT38310.1"/>
    </source>
</evidence>
<gene>
    <name evidence="1" type="ORF">Enr8_00020</name>
</gene>
<evidence type="ECO:0000313" key="2">
    <source>
        <dbReference type="Proteomes" id="UP000318878"/>
    </source>
</evidence>
<dbReference type="Gene3D" id="2.170.16.10">
    <property type="entry name" value="Hedgehog/Intein (Hint) domain"/>
    <property type="match status" value="1"/>
</dbReference>
<dbReference type="Proteomes" id="UP000318878">
    <property type="component" value="Unassembled WGS sequence"/>
</dbReference>
<keyword evidence="2" id="KW-1185">Reference proteome</keyword>
<protein>
    <recommendedName>
        <fullName evidence="3">Intein C-terminal splicing domain-containing protein</fullName>
    </recommendedName>
</protein>
<dbReference type="Pfam" id="PF07591">
    <property type="entry name" value="PT-HINT"/>
    <property type="match status" value="1"/>
</dbReference>
<organism evidence="1 2">
    <name type="scientific">Blastopirellula retiformator</name>
    <dbReference type="NCBI Taxonomy" id="2527970"/>
    <lineage>
        <taxon>Bacteria</taxon>
        <taxon>Pseudomonadati</taxon>
        <taxon>Planctomycetota</taxon>
        <taxon>Planctomycetia</taxon>
        <taxon>Pirellulales</taxon>
        <taxon>Pirellulaceae</taxon>
        <taxon>Blastopirellula</taxon>
    </lineage>
</organism>